<evidence type="ECO:0000313" key="2">
    <source>
        <dbReference type="EMBL" id="UOQ46608.1"/>
    </source>
</evidence>
<keyword evidence="1" id="KW-0812">Transmembrane</keyword>
<protein>
    <submittedName>
        <fullName evidence="2">Uncharacterized protein</fullName>
    </submittedName>
</protein>
<name>A0ABY4ERV1_9BACI</name>
<accession>A0ABY4ERV1</accession>
<organism evidence="2 3">
    <name type="scientific">Gracilibacillus caseinilyticus</name>
    <dbReference type="NCBI Taxonomy" id="2932256"/>
    <lineage>
        <taxon>Bacteria</taxon>
        <taxon>Bacillati</taxon>
        <taxon>Bacillota</taxon>
        <taxon>Bacilli</taxon>
        <taxon>Bacillales</taxon>
        <taxon>Bacillaceae</taxon>
        <taxon>Gracilibacillus</taxon>
    </lineage>
</organism>
<dbReference type="EMBL" id="CP095072">
    <property type="protein sequence ID" value="UOQ46608.1"/>
    <property type="molecule type" value="Genomic_DNA"/>
</dbReference>
<keyword evidence="3" id="KW-1185">Reference proteome</keyword>
<feature type="transmembrane region" description="Helical" evidence="1">
    <location>
        <begin position="6"/>
        <end position="24"/>
    </location>
</feature>
<proteinExistence type="predicted"/>
<feature type="transmembrane region" description="Helical" evidence="1">
    <location>
        <begin position="51"/>
        <end position="72"/>
    </location>
</feature>
<dbReference type="RefSeq" id="WP_244714900.1">
    <property type="nucleotide sequence ID" value="NZ_CP095072.1"/>
</dbReference>
<evidence type="ECO:0000256" key="1">
    <source>
        <dbReference type="SAM" id="Phobius"/>
    </source>
</evidence>
<reference evidence="2 3" key="1">
    <citation type="submission" date="2022-04" db="EMBL/GenBank/DDBJ databases">
        <title>Gracilibacillus sp. isolated from saltern.</title>
        <authorList>
            <person name="Won M."/>
            <person name="Lee C.-M."/>
            <person name="Woen H.-Y."/>
            <person name="Kwon S.-W."/>
        </authorList>
    </citation>
    <scope>NUCLEOTIDE SEQUENCE [LARGE SCALE GENOMIC DNA]</scope>
    <source>
        <strain evidence="2 3">SSWR10-1</strain>
    </source>
</reference>
<keyword evidence="1" id="KW-1133">Transmembrane helix</keyword>
<gene>
    <name evidence="2" type="ORF">MUN88_10865</name>
</gene>
<sequence>MEFSTLFFTLLFVSVMQIAIPFVVKRTVVFGVTIPLEEISNHSVRQYKKRYAGITTVVGLVALASLIIVFQMEGISTNQMVV</sequence>
<dbReference type="Proteomes" id="UP000831782">
    <property type="component" value="Chromosome"/>
</dbReference>
<evidence type="ECO:0000313" key="3">
    <source>
        <dbReference type="Proteomes" id="UP000831782"/>
    </source>
</evidence>
<keyword evidence="1" id="KW-0472">Membrane</keyword>